<protein>
    <submittedName>
        <fullName evidence="1">Uncharacterized protein</fullName>
    </submittedName>
</protein>
<gene>
    <name evidence="1" type="ORF">FGO68_gene5419</name>
</gene>
<comment type="caution">
    <text evidence="1">The sequence shown here is derived from an EMBL/GenBank/DDBJ whole genome shotgun (WGS) entry which is preliminary data.</text>
</comment>
<keyword evidence="2" id="KW-1185">Reference proteome</keyword>
<organism evidence="1 2">
    <name type="scientific">Halteria grandinella</name>
    <dbReference type="NCBI Taxonomy" id="5974"/>
    <lineage>
        <taxon>Eukaryota</taxon>
        <taxon>Sar</taxon>
        <taxon>Alveolata</taxon>
        <taxon>Ciliophora</taxon>
        <taxon>Intramacronucleata</taxon>
        <taxon>Spirotrichea</taxon>
        <taxon>Stichotrichia</taxon>
        <taxon>Sporadotrichida</taxon>
        <taxon>Halteriidae</taxon>
        <taxon>Halteria</taxon>
    </lineage>
</organism>
<name>A0A8J8P662_HALGN</name>
<proteinExistence type="predicted"/>
<accession>A0A8J8P662</accession>
<dbReference type="Proteomes" id="UP000785679">
    <property type="component" value="Unassembled WGS sequence"/>
</dbReference>
<dbReference type="EMBL" id="RRYP01000927">
    <property type="protein sequence ID" value="TNV86649.1"/>
    <property type="molecule type" value="Genomic_DNA"/>
</dbReference>
<reference evidence="1" key="1">
    <citation type="submission" date="2019-06" db="EMBL/GenBank/DDBJ databases">
        <authorList>
            <person name="Zheng W."/>
        </authorList>
    </citation>
    <scope>NUCLEOTIDE SEQUENCE</scope>
    <source>
        <strain evidence="1">QDHG01</strain>
    </source>
</reference>
<evidence type="ECO:0000313" key="2">
    <source>
        <dbReference type="Proteomes" id="UP000785679"/>
    </source>
</evidence>
<sequence length="122" mass="13420">MQTDNATKLSKEFYITGINSQNAWRQNQLGKALIIQANETLLSMFNTEIAIVLSLGTQCQVKVERYIDPGMQALAEAIQSSTQGATMGMLGCSLVINWLLQEIFQSKGVQGWSDFDVMGVAQ</sequence>
<dbReference type="AlphaFoldDB" id="A0A8J8P662"/>
<evidence type="ECO:0000313" key="1">
    <source>
        <dbReference type="EMBL" id="TNV86649.1"/>
    </source>
</evidence>